<evidence type="ECO:0000313" key="2">
    <source>
        <dbReference type="EMBL" id="CAC5415749.1"/>
    </source>
</evidence>
<feature type="compositionally biased region" description="Low complexity" evidence="1">
    <location>
        <begin position="93"/>
        <end position="114"/>
    </location>
</feature>
<feature type="compositionally biased region" description="Pro residues" evidence="1">
    <location>
        <begin position="141"/>
        <end position="152"/>
    </location>
</feature>
<dbReference type="EMBL" id="CACVKT020008493">
    <property type="protein sequence ID" value="CAC5415749.1"/>
    <property type="molecule type" value="Genomic_DNA"/>
</dbReference>
<evidence type="ECO:0000313" key="3">
    <source>
        <dbReference type="Proteomes" id="UP000507470"/>
    </source>
</evidence>
<dbReference type="Proteomes" id="UP000507470">
    <property type="component" value="Unassembled WGS sequence"/>
</dbReference>
<reference evidence="2 3" key="1">
    <citation type="submission" date="2020-06" db="EMBL/GenBank/DDBJ databases">
        <authorList>
            <person name="Li R."/>
            <person name="Bekaert M."/>
        </authorList>
    </citation>
    <scope>NUCLEOTIDE SEQUENCE [LARGE SCALE GENOMIC DNA]</scope>
    <source>
        <strain evidence="3">wild</strain>
    </source>
</reference>
<feature type="compositionally biased region" description="Polar residues" evidence="1">
    <location>
        <begin position="115"/>
        <end position="134"/>
    </location>
</feature>
<keyword evidence="3" id="KW-1185">Reference proteome</keyword>
<protein>
    <submittedName>
        <fullName evidence="2">Uncharacterized protein</fullName>
    </submittedName>
</protein>
<accession>A0A6J8E4I7</accession>
<feature type="compositionally biased region" description="Polar residues" evidence="1">
    <location>
        <begin position="155"/>
        <end position="173"/>
    </location>
</feature>
<proteinExistence type="predicted"/>
<organism evidence="2 3">
    <name type="scientific">Mytilus coruscus</name>
    <name type="common">Sea mussel</name>
    <dbReference type="NCBI Taxonomy" id="42192"/>
    <lineage>
        <taxon>Eukaryota</taxon>
        <taxon>Metazoa</taxon>
        <taxon>Spiralia</taxon>
        <taxon>Lophotrochozoa</taxon>
        <taxon>Mollusca</taxon>
        <taxon>Bivalvia</taxon>
        <taxon>Autobranchia</taxon>
        <taxon>Pteriomorphia</taxon>
        <taxon>Mytilida</taxon>
        <taxon>Mytiloidea</taxon>
        <taxon>Mytilidae</taxon>
        <taxon>Mytilinae</taxon>
        <taxon>Mytilus</taxon>
    </lineage>
</organism>
<feature type="region of interest" description="Disordered" evidence="1">
    <location>
        <begin position="57"/>
        <end position="173"/>
    </location>
</feature>
<evidence type="ECO:0000256" key="1">
    <source>
        <dbReference type="SAM" id="MobiDB-lite"/>
    </source>
</evidence>
<sequence length="173" mass="18354">MNYDYAALEVTAKREAVLMPQDIQEPHFNRNGLTAATDCVSDLLLQKLGISISGRPISVKASPSRKNTIQRMTPARHFSSQTSTTTFPPPMTSSPTSPQSSSTPSSTFNSTSISVQYSSPPASPTGQNSSTPIGNVTLILPPSPIYVPPRPSSPTITSETSLQAFMQSAPSSP</sequence>
<name>A0A6J8E4I7_MYTCO</name>
<dbReference type="AlphaFoldDB" id="A0A6J8E4I7"/>
<gene>
    <name evidence="2" type="ORF">MCOR_48427</name>
</gene>